<name>A0AAD6G675_9EURO</name>
<gene>
    <name evidence="1" type="ORF">N7458_002766</name>
</gene>
<keyword evidence="2" id="KW-1185">Reference proteome</keyword>
<dbReference type="AlphaFoldDB" id="A0AAD6G675"/>
<sequence length="119" mass="13082">MYSGASSFLVGLASTKQDIDYSYKPGFAAAKFLYYLKDDPAKELAFMRIYRQIPTSGTEWLASSVRAAQAVPHINIKELTAFKSLLEQVCPVIPQLLGYQEDLQGNDSIVPGVFATSIV</sequence>
<protein>
    <submittedName>
        <fullName evidence="1">Uncharacterized protein</fullName>
    </submittedName>
</protein>
<dbReference type="GeneID" id="81596392"/>
<reference evidence="1" key="2">
    <citation type="journal article" date="2023" name="IMA Fungus">
        <title>Comparative genomic study of the Penicillium genus elucidates a diverse pangenome and 15 lateral gene transfer events.</title>
        <authorList>
            <person name="Petersen C."/>
            <person name="Sorensen T."/>
            <person name="Nielsen M.R."/>
            <person name="Sondergaard T.E."/>
            <person name="Sorensen J.L."/>
            <person name="Fitzpatrick D.A."/>
            <person name="Frisvad J.C."/>
            <person name="Nielsen K.L."/>
        </authorList>
    </citation>
    <scope>NUCLEOTIDE SEQUENCE</scope>
    <source>
        <strain evidence="1">IBT 16125</strain>
    </source>
</reference>
<proteinExistence type="predicted"/>
<dbReference type="Proteomes" id="UP001213681">
    <property type="component" value="Unassembled WGS sequence"/>
</dbReference>
<evidence type="ECO:0000313" key="1">
    <source>
        <dbReference type="EMBL" id="KAJ5461214.1"/>
    </source>
</evidence>
<comment type="caution">
    <text evidence="1">The sequence shown here is derived from an EMBL/GenBank/DDBJ whole genome shotgun (WGS) entry which is preliminary data.</text>
</comment>
<dbReference type="EMBL" id="JAPVEA010000002">
    <property type="protein sequence ID" value="KAJ5461214.1"/>
    <property type="molecule type" value="Genomic_DNA"/>
</dbReference>
<dbReference type="RefSeq" id="XP_056770256.1">
    <property type="nucleotide sequence ID" value="XM_056906149.1"/>
</dbReference>
<organism evidence="1 2">
    <name type="scientific">Penicillium daleae</name>
    <dbReference type="NCBI Taxonomy" id="63821"/>
    <lineage>
        <taxon>Eukaryota</taxon>
        <taxon>Fungi</taxon>
        <taxon>Dikarya</taxon>
        <taxon>Ascomycota</taxon>
        <taxon>Pezizomycotina</taxon>
        <taxon>Eurotiomycetes</taxon>
        <taxon>Eurotiomycetidae</taxon>
        <taxon>Eurotiales</taxon>
        <taxon>Aspergillaceae</taxon>
        <taxon>Penicillium</taxon>
    </lineage>
</organism>
<accession>A0AAD6G675</accession>
<evidence type="ECO:0000313" key="2">
    <source>
        <dbReference type="Proteomes" id="UP001213681"/>
    </source>
</evidence>
<reference evidence="1" key="1">
    <citation type="submission" date="2022-12" db="EMBL/GenBank/DDBJ databases">
        <authorList>
            <person name="Petersen C."/>
        </authorList>
    </citation>
    <scope>NUCLEOTIDE SEQUENCE</scope>
    <source>
        <strain evidence="1">IBT 16125</strain>
    </source>
</reference>